<feature type="compositionally biased region" description="Low complexity" evidence="1">
    <location>
        <begin position="152"/>
        <end position="174"/>
    </location>
</feature>
<feature type="compositionally biased region" description="Basic residues" evidence="1">
    <location>
        <begin position="113"/>
        <end position="127"/>
    </location>
</feature>
<accession>A0A6J6DG67</accession>
<gene>
    <name evidence="2" type="ORF">UFOPK1495_01538</name>
</gene>
<feature type="region of interest" description="Disordered" evidence="1">
    <location>
        <begin position="93"/>
        <end position="139"/>
    </location>
</feature>
<sequence>MTTPGGRCRPAEFFIALDLPILSGAVRHAAADLLVGEGRSVAEHDRCQPGKRHHEQSQRTVPARNHQGPLCLKNLRSNRSIRPNKTMRAPMRRASTFTGRASKRWLRPLLGAKRPRKTSPSSKHTKPHGNACSSSDSTTPTKHSIACALAVNPTTNRSSPTSTTSSANLNSRSTDFWESNPNQASLPLESMHFSFHGRTVDSLLGSVDPRLRQAPSKNCAQFSLQPTRQKCGVDVHRSRFPAERRPLRSKPTPAMFSDGSSPFLPTLPKTKSAPQPVGFQSSLRGRCRLLLVER</sequence>
<dbReference type="AlphaFoldDB" id="A0A6J6DG67"/>
<protein>
    <submittedName>
        <fullName evidence="2">Unannotated protein</fullName>
    </submittedName>
</protein>
<organism evidence="2">
    <name type="scientific">freshwater metagenome</name>
    <dbReference type="NCBI Taxonomy" id="449393"/>
    <lineage>
        <taxon>unclassified sequences</taxon>
        <taxon>metagenomes</taxon>
        <taxon>ecological metagenomes</taxon>
    </lineage>
</organism>
<feature type="region of interest" description="Disordered" evidence="1">
    <location>
        <begin position="42"/>
        <end position="69"/>
    </location>
</feature>
<proteinExistence type="predicted"/>
<evidence type="ECO:0000256" key="1">
    <source>
        <dbReference type="SAM" id="MobiDB-lite"/>
    </source>
</evidence>
<name>A0A6J6DG67_9ZZZZ</name>
<feature type="region of interest" description="Disordered" evidence="1">
    <location>
        <begin position="151"/>
        <end position="181"/>
    </location>
</feature>
<feature type="region of interest" description="Disordered" evidence="1">
    <location>
        <begin position="245"/>
        <end position="278"/>
    </location>
</feature>
<evidence type="ECO:0000313" key="2">
    <source>
        <dbReference type="EMBL" id="CAB4561679.1"/>
    </source>
</evidence>
<dbReference type="EMBL" id="CAEZSU010000197">
    <property type="protein sequence ID" value="CAB4561679.1"/>
    <property type="molecule type" value="Genomic_DNA"/>
</dbReference>
<reference evidence="2" key="1">
    <citation type="submission" date="2020-05" db="EMBL/GenBank/DDBJ databases">
        <authorList>
            <person name="Chiriac C."/>
            <person name="Salcher M."/>
            <person name="Ghai R."/>
            <person name="Kavagutti S V."/>
        </authorList>
    </citation>
    <scope>NUCLEOTIDE SEQUENCE</scope>
</reference>